<dbReference type="InterPro" id="IPR037293">
    <property type="entry name" value="Gal_Oxidase_central_sf"/>
</dbReference>
<evidence type="ECO:0000259" key="9">
    <source>
        <dbReference type="Pfam" id="PF00082"/>
    </source>
</evidence>
<keyword evidence="2 6" id="KW-0645">Protease</keyword>
<dbReference type="SUPFAM" id="SSF52743">
    <property type="entry name" value="Subtilisin-like"/>
    <property type="match status" value="1"/>
</dbReference>
<keyword evidence="3" id="KW-0677">Repeat</keyword>
<protein>
    <submittedName>
        <fullName evidence="10">Serine protease, subtilisin family</fullName>
    </submittedName>
</protein>
<evidence type="ECO:0000256" key="6">
    <source>
        <dbReference type="PROSITE-ProRule" id="PRU01240"/>
    </source>
</evidence>
<accession>A0A1H2L3L1</accession>
<dbReference type="SUPFAM" id="SSF117281">
    <property type="entry name" value="Kelch motif"/>
    <property type="match status" value="2"/>
</dbReference>
<sequence length="1748" mass="179733">MRLRFVAAVPAVALLTSLVSWTAPQAAEVPPEPDVAAEVRSTIASGHTADFVVEFEEQADLREAESIDDWAERGAFVVDALQSTAEDTQAEVVEALTGQGATFTSYWISNSIVVHDGGDEALAAVTDRPEVAAVTALETVPLPELEPEAAAAAVAAVEWGVADIGADQVWSQAGVRGEGVVIGSIDSGVQFDHPALAAAYRGRAPDGSVSHDHNFFDPTGVCGAATPCDNTGHGTHTMGTMVGTGSGNQIGVAPGATWISAKGCASDFCSEADLLASGQWLLAPTDLAGENADPALRPHIVNNSWSGGGTDTFFRPVVDAWRAAGIFPVFSNGNDGPACETVGAPGSFGNTLGVGAYDRDGVIASFSSRGPSPLDGGIKPDVSAPGVAVRSSVPGGTYATADGTSMAAPHVAGAIALVWSASEALRGNVDDTARLLEDTARDVEDTTCGGDADDNNVWGEGKLDALAAVLGAPLGDAGRVRGVVTDEASGDPLPGATLAVGERSTQTDDEGRYSMLVDAGDVTLTATAYGYGDVTRAMTVPAGGEVTADVALAPLPVHTVTGTVRDGGVHGWPLYAQLEVAGLPETRVNTDPVTGRFELRLPEGDETLLVSSELYGYAPVERQVTSEAGAEPVDLTLDGGCQAVGYDPYGCQPPPPYGLVVGHVRSAADGAAIDGAEVVAGDGGPWEYTDSRPTPGDDALDDGFFRLVAPPGAQQLTVTIAGYPTATVPVDVVDGGVVRADVDLDAAKIEVAADGLDATTPFGESAEGSLTLTNSGTLATTVTLTERARLDSSEDTPDVTRVPVELTPSPTGRLMPDPASSGGTAAVTPSSGWEPIAPFFTLGGSDQRGLDYLGAAAIDGVVYSVGGMQEIYTGAGNYFEVNYLLAYDPATDTWTRKRPMTYGRGAPAVAAMDGRIFAAGGLDWWVVDGATTDGELTHDNEMAPGLEIYDPATDRWELRDGPPRLRAFGAGVALDGQFYQIGGCDLSPSCDNTVFRYDPGADTWTEVAPYPTARISMPVCGAIDGAIYCAGGTAGAPTSQTFRYDPDADRWTEVAAMPVATTDAAGTVANGNLLVSGGIIQIDGVNYGTNEGYAYDPGTNTWSSLPPAPRTSYGSAAACGLFRFGGRSAERGWRTDPSGEALPGLDSCGTGDLPWMTLDRTEVDLAVGETVTVPVRLDGTPLAGPGTELGSIAVVENTPGTVAPVPVTLDVTASRRAAELAVDVDAIGRCGTEGQALTGARVTVETRSHTRTATADADGLARVWVLPNEGRATVTATAPGHQPDAASGLRPRPGDVTSVELDPVQSVACASVEPGELAATVAAGDSVTVPVTLGNTGATGFAAEVLETPAQLRARPAGTDAAPGVSSTPAVSAAATELALPPQWYRMAVDYPDTGQHTGIRMVGCDGRADRLVALDYVRGFVFDPATSGWDEQPRFPSGPAGGTVAVCDVDEVHLLGGGNYFGPGFQHEVYDLNTGQRRSAAGLPVRVNNAAVGIWDGRIYLAGGYGEGYRATDAVQVYDTATNTWEQLEPMPHAVQQAGFAQQGHHLYVVGGSPAAAGSASLRLDMMTGEWERGPDLGQARYNLGLVATDTAIYALGGGIPGDTARYSDAAERLPLASWPDGAWQPLQSLPQRGAGLGAGCTESLTGGEIWAVGGSIWNGSQVVTNRGVYFRPVEGERCDTVVADVPWLSAAESGVSVEPDSTASVELTVDASALEPGTHHATVLVRTDDPGAAEVRVPVTVTVTAP</sequence>
<evidence type="ECO:0000256" key="4">
    <source>
        <dbReference type="ARBA" id="ARBA00022801"/>
    </source>
</evidence>
<dbReference type="PANTHER" id="PTHR45632">
    <property type="entry name" value="LD33804P"/>
    <property type="match status" value="1"/>
</dbReference>
<keyword evidence="8" id="KW-0732">Signal</keyword>
<feature type="chain" id="PRO_5039616533" evidence="8">
    <location>
        <begin position="23"/>
        <end position="1748"/>
    </location>
</feature>
<keyword evidence="5 6" id="KW-0720">Serine protease</keyword>
<evidence type="ECO:0000256" key="5">
    <source>
        <dbReference type="ARBA" id="ARBA00022825"/>
    </source>
</evidence>
<dbReference type="InterPro" id="IPR000209">
    <property type="entry name" value="Peptidase_S8/S53_dom"/>
</dbReference>
<comment type="similarity">
    <text evidence="6">Belongs to the peptidase S8 family.</text>
</comment>
<feature type="signal peptide" evidence="8">
    <location>
        <begin position="1"/>
        <end position="22"/>
    </location>
</feature>
<organism evidence="10 11">
    <name type="scientific">Jiangella alkaliphila</name>
    <dbReference type="NCBI Taxonomy" id="419479"/>
    <lineage>
        <taxon>Bacteria</taxon>
        <taxon>Bacillati</taxon>
        <taxon>Actinomycetota</taxon>
        <taxon>Actinomycetes</taxon>
        <taxon>Jiangellales</taxon>
        <taxon>Jiangellaceae</taxon>
        <taxon>Jiangella</taxon>
    </lineage>
</organism>
<dbReference type="PROSITE" id="PS51892">
    <property type="entry name" value="SUBTILASE"/>
    <property type="match status" value="1"/>
</dbReference>
<feature type="active site" description="Charge relay system" evidence="6">
    <location>
        <position position="405"/>
    </location>
</feature>
<dbReference type="Pfam" id="PF00082">
    <property type="entry name" value="Peptidase_S8"/>
    <property type="match status" value="1"/>
</dbReference>
<dbReference type="GO" id="GO:0006508">
    <property type="term" value="P:proteolysis"/>
    <property type="evidence" value="ECO:0007669"/>
    <property type="project" value="UniProtKB-KW"/>
</dbReference>
<keyword evidence="1" id="KW-0880">Kelch repeat</keyword>
<dbReference type="Pfam" id="PF13620">
    <property type="entry name" value="CarboxypepD_reg"/>
    <property type="match status" value="1"/>
</dbReference>
<name>A0A1H2L3L1_9ACTN</name>
<dbReference type="Gene3D" id="2.60.40.1120">
    <property type="entry name" value="Carboxypeptidase-like, regulatory domain"/>
    <property type="match status" value="3"/>
</dbReference>
<dbReference type="InterPro" id="IPR015500">
    <property type="entry name" value="Peptidase_S8_subtilisin-rel"/>
</dbReference>
<feature type="active site" description="Charge relay system" evidence="6">
    <location>
        <position position="233"/>
    </location>
</feature>
<evidence type="ECO:0000313" key="10">
    <source>
        <dbReference type="EMBL" id="SDU75181.1"/>
    </source>
</evidence>
<gene>
    <name evidence="10" type="ORF">SAMN04488563_4909</name>
</gene>
<dbReference type="Proteomes" id="UP000182977">
    <property type="component" value="Chromosome I"/>
</dbReference>
<evidence type="ECO:0000256" key="1">
    <source>
        <dbReference type="ARBA" id="ARBA00022441"/>
    </source>
</evidence>
<evidence type="ECO:0000256" key="7">
    <source>
        <dbReference type="SAM" id="MobiDB-lite"/>
    </source>
</evidence>
<keyword evidence="4 6" id="KW-0378">Hydrolase</keyword>
<dbReference type="SMART" id="SM00612">
    <property type="entry name" value="Kelch"/>
    <property type="match status" value="8"/>
</dbReference>
<proteinExistence type="inferred from homology"/>
<evidence type="ECO:0000256" key="8">
    <source>
        <dbReference type="SAM" id="SignalP"/>
    </source>
</evidence>
<dbReference type="SUPFAM" id="SSF49464">
    <property type="entry name" value="Carboxypeptidase regulatory domain-like"/>
    <property type="match status" value="2"/>
</dbReference>
<dbReference type="InterPro" id="IPR015915">
    <property type="entry name" value="Kelch-typ_b-propeller"/>
</dbReference>
<dbReference type="PANTHER" id="PTHR45632:SF3">
    <property type="entry name" value="KELCH-LIKE PROTEIN 32"/>
    <property type="match status" value="1"/>
</dbReference>
<dbReference type="PROSITE" id="PS00138">
    <property type="entry name" value="SUBTILASE_SER"/>
    <property type="match status" value="1"/>
</dbReference>
<dbReference type="OrthoDB" id="9813435at2"/>
<dbReference type="Gene3D" id="3.40.50.200">
    <property type="entry name" value="Peptidase S8/S53 domain"/>
    <property type="match status" value="1"/>
</dbReference>
<keyword evidence="11" id="KW-1185">Reference proteome</keyword>
<dbReference type="InterPro" id="IPR006652">
    <property type="entry name" value="Kelch_1"/>
</dbReference>
<dbReference type="STRING" id="419479.SAMN04488563_4909"/>
<evidence type="ECO:0000313" key="11">
    <source>
        <dbReference type="Proteomes" id="UP000182977"/>
    </source>
</evidence>
<reference evidence="11" key="1">
    <citation type="submission" date="2016-10" db="EMBL/GenBank/DDBJ databases">
        <authorList>
            <person name="Varghese N."/>
            <person name="Submissions S."/>
        </authorList>
    </citation>
    <scope>NUCLEOTIDE SEQUENCE [LARGE SCALE GENOMIC DNA]</scope>
    <source>
        <strain evidence="11">DSM 45079</strain>
    </source>
</reference>
<feature type="domain" description="Peptidase S8/S53" evidence="9">
    <location>
        <begin position="177"/>
        <end position="446"/>
    </location>
</feature>
<dbReference type="InterPro" id="IPR008969">
    <property type="entry name" value="CarboxyPept-like_regulatory"/>
</dbReference>
<dbReference type="GO" id="GO:0004252">
    <property type="term" value="F:serine-type endopeptidase activity"/>
    <property type="evidence" value="ECO:0007669"/>
    <property type="project" value="UniProtKB-UniRule"/>
</dbReference>
<feature type="region of interest" description="Disordered" evidence="7">
    <location>
        <begin position="790"/>
        <end position="828"/>
    </location>
</feature>
<evidence type="ECO:0000256" key="3">
    <source>
        <dbReference type="ARBA" id="ARBA00022737"/>
    </source>
</evidence>
<dbReference type="InterPro" id="IPR023828">
    <property type="entry name" value="Peptidase_S8_Ser-AS"/>
</dbReference>
<dbReference type="Gene3D" id="2.130.10.80">
    <property type="entry name" value="Galactose oxidase/kelch, beta-propeller"/>
    <property type="match status" value="1"/>
</dbReference>
<evidence type="ECO:0000256" key="2">
    <source>
        <dbReference type="ARBA" id="ARBA00022670"/>
    </source>
</evidence>
<dbReference type="InterPro" id="IPR033857">
    <property type="entry name" value="Bacillopeptidase_F"/>
</dbReference>
<dbReference type="Gene3D" id="2.120.10.80">
    <property type="entry name" value="Kelch-type beta propeller"/>
    <property type="match status" value="2"/>
</dbReference>
<dbReference type="CDD" id="cd07481">
    <property type="entry name" value="Peptidases_S8_BacillopeptidaseF-like"/>
    <property type="match status" value="1"/>
</dbReference>
<dbReference type="Pfam" id="PF01344">
    <property type="entry name" value="Kelch_1"/>
    <property type="match status" value="5"/>
</dbReference>
<dbReference type="InterPro" id="IPR036852">
    <property type="entry name" value="Peptidase_S8/S53_dom_sf"/>
</dbReference>
<dbReference type="RefSeq" id="WP_046772669.1">
    <property type="nucleotide sequence ID" value="NZ_LBMC01000072.1"/>
</dbReference>
<feature type="active site" description="Charge relay system" evidence="6">
    <location>
        <position position="186"/>
    </location>
</feature>
<dbReference type="EMBL" id="LT629791">
    <property type="protein sequence ID" value="SDU75181.1"/>
    <property type="molecule type" value="Genomic_DNA"/>
</dbReference>
<dbReference type="PRINTS" id="PR00723">
    <property type="entry name" value="SUBTILISIN"/>
</dbReference>